<keyword evidence="6" id="KW-1185">Reference proteome</keyword>
<dbReference type="GO" id="GO:0016020">
    <property type="term" value="C:membrane"/>
    <property type="evidence" value="ECO:0007669"/>
    <property type="project" value="InterPro"/>
</dbReference>
<evidence type="ECO:0000256" key="2">
    <source>
        <dbReference type="PROSITE-ProRule" id="PRU00284"/>
    </source>
</evidence>
<dbReference type="OrthoDB" id="5498895at2"/>
<evidence type="ECO:0000313" key="5">
    <source>
        <dbReference type="EMBL" id="RKH42817.1"/>
    </source>
</evidence>
<dbReference type="SUPFAM" id="SSF58104">
    <property type="entry name" value="Methyl-accepting chemotaxis protein (MCP) signaling domain"/>
    <property type="match status" value="1"/>
</dbReference>
<feature type="domain" description="Methyl-accepting transducer" evidence="4">
    <location>
        <begin position="225"/>
        <end position="461"/>
    </location>
</feature>
<evidence type="ECO:0000256" key="1">
    <source>
        <dbReference type="ARBA" id="ARBA00023224"/>
    </source>
</evidence>
<feature type="transmembrane region" description="Helical" evidence="3">
    <location>
        <begin position="33"/>
        <end position="53"/>
    </location>
</feature>
<protein>
    <submittedName>
        <fullName evidence="5">Chemotaxis protein</fullName>
    </submittedName>
</protein>
<name>A0A3A8NER7_9BACT</name>
<keyword evidence="3" id="KW-0812">Transmembrane</keyword>
<dbReference type="SMART" id="SM00283">
    <property type="entry name" value="MA"/>
    <property type="match status" value="1"/>
</dbReference>
<feature type="transmembrane region" description="Helical" evidence="3">
    <location>
        <begin position="97"/>
        <end position="114"/>
    </location>
</feature>
<organism evidence="5 6">
    <name type="scientific">Corallococcus sicarius</name>
    <dbReference type="NCBI Taxonomy" id="2316726"/>
    <lineage>
        <taxon>Bacteria</taxon>
        <taxon>Pseudomonadati</taxon>
        <taxon>Myxococcota</taxon>
        <taxon>Myxococcia</taxon>
        <taxon>Myxococcales</taxon>
        <taxon>Cystobacterineae</taxon>
        <taxon>Myxococcaceae</taxon>
        <taxon>Corallococcus</taxon>
    </lineage>
</organism>
<dbReference type="PANTHER" id="PTHR32089">
    <property type="entry name" value="METHYL-ACCEPTING CHEMOTAXIS PROTEIN MCPB"/>
    <property type="match status" value="1"/>
</dbReference>
<comment type="caution">
    <text evidence="5">The sequence shown here is derived from an EMBL/GenBank/DDBJ whole genome shotgun (WGS) entry which is preliminary data.</text>
</comment>
<feature type="transmembrane region" description="Helical" evidence="3">
    <location>
        <begin position="65"/>
        <end position="85"/>
    </location>
</feature>
<dbReference type="Pfam" id="PF00015">
    <property type="entry name" value="MCPsignal"/>
    <property type="match status" value="1"/>
</dbReference>
<dbReference type="Gene3D" id="1.10.287.950">
    <property type="entry name" value="Methyl-accepting chemotaxis protein"/>
    <property type="match status" value="1"/>
</dbReference>
<evidence type="ECO:0000256" key="3">
    <source>
        <dbReference type="SAM" id="Phobius"/>
    </source>
</evidence>
<reference evidence="6" key="1">
    <citation type="submission" date="2018-09" db="EMBL/GenBank/DDBJ databases">
        <authorList>
            <person name="Livingstone P.G."/>
            <person name="Whitworth D.E."/>
        </authorList>
    </citation>
    <scope>NUCLEOTIDE SEQUENCE [LARGE SCALE GENOMIC DNA]</scope>
    <source>
        <strain evidence="6">CA040B</strain>
    </source>
</reference>
<accession>A0A3A8NER7</accession>
<evidence type="ECO:0000259" key="4">
    <source>
        <dbReference type="PROSITE" id="PS50111"/>
    </source>
</evidence>
<dbReference type="RefSeq" id="WP_120625912.1">
    <property type="nucleotide sequence ID" value="NZ_RAWG01000079.1"/>
</dbReference>
<dbReference type="Proteomes" id="UP000273405">
    <property type="component" value="Unassembled WGS sequence"/>
</dbReference>
<proteinExistence type="predicted"/>
<keyword evidence="3" id="KW-0472">Membrane</keyword>
<gene>
    <name evidence="5" type="ORF">D7X12_14765</name>
</gene>
<dbReference type="GO" id="GO:0007165">
    <property type="term" value="P:signal transduction"/>
    <property type="evidence" value="ECO:0007669"/>
    <property type="project" value="UniProtKB-KW"/>
</dbReference>
<dbReference type="PANTHER" id="PTHR32089:SF112">
    <property type="entry name" value="LYSOZYME-LIKE PROTEIN-RELATED"/>
    <property type="match status" value="1"/>
</dbReference>
<keyword evidence="3" id="KW-1133">Transmembrane helix</keyword>
<evidence type="ECO:0000313" key="6">
    <source>
        <dbReference type="Proteomes" id="UP000273405"/>
    </source>
</evidence>
<sequence length="499" mass="54404">MNIHLPDAEVAERSRQLFDEQYLSLNRRTDRTFLVLMVLQWLAGIMAAVFLSPRAWAGLQSAVHHHVWAAVGLGLLFGGLPVMLVLTQPGQAVTRHVIAVGQALMSGLLIHLMGGRIETHFHIFGSLALLAMYRDWRVLLTFSGVVAADHLLRGALWPESIFGAHARETWRWMEHVAWVVFEDVFLIISCVQGRRDLRAAAEREAQLELSRRAVEERVVQPLVGSVAALRDSVQTLTGSTKDQQQDLERQALALQETQVTADEIRQTSLIASEQATRVLRSTEEAGDVGAVVEDAIGRSVEGLADIRAQVEDISVHIQGLAAYTEKIAGITRTVQDLADQSNVLAINAAIEAARSGEHGRSFAVVAREMRSLSSQSVAATHQVRSVLDDTRTRIQGVVDLTREGGERMGRGIETIRASGDRLRMLSGLVQGNADAVRRISASVSQQSAGVSQISNAVTELTTMMEMSVARMASTEAAVDILQVVSDQVHGVISLYQGEA</sequence>
<dbReference type="PROSITE" id="PS50111">
    <property type="entry name" value="CHEMOTAXIS_TRANSDUC_2"/>
    <property type="match status" value="1"/>
</dbReference>
<dbReference type="InterPro" id="IPR004089">
    <property type="entry name" value="MCPsignal_dom"/>
</dbReference>
<keyword evidence="1 2" id="KW-0807">Transducer</keyword>
<dbReference type="AlphaFoldDB" id="A0A3A8NER7"/>
<dbReference type="EMBL" id="RAWG01000079">
    <property type="protein sequence ID" value="RKH42817.1"/>
    <property type="molecule type" value="Genomic_DNA"/>
</dbReference>